<dbReference type="AlphaFoldDB" id="A0A1F7RZV0"/>
<dbReference type="Gene3D" id="1.20.1260.10">
    <property type="match status" value="1"/>
</dbReference>
<comment type="caution">
    <text evidence="2">The sequence shown here is derived from an EMBL/GenBank/DDBJ whole genome shotgun (WGS) entry which is preliminary data.</text>
</comment>
<dbReference type="PANTHER" id="PTHR33531:SF7">
    <property type="entry name" value="HYPOTHETICAL MEMBRANE PROTEIN, CONSERVED"/>
    <property type="match status" value="1"/>
</dbReference>
<dbReference type="GO" id="GO:0016491">
    <property type="term" value="F:oxidoreductase activity"/>
    <property type="evidence" value="ECO:0007669"/>
    <property type="project" value="InterPro"/>
</dbReference>
<dbReference type="SUPFAM" id="SSF47240">
    <property type="entry name" value="Ferritin-like"/>
    <property type="match status" value="1"/>
</dbReference>
<sequence>MEKNELAIQELIRALQAEKWGYEFYLGASQRAKDLKAKKIFLRLTQEEVDHQLALKKLLEKMGEDWDIEGLTPMAMPGTKLPSLKKIAQSRISDKEALEIGIKMEEAAINFYTELGRMVNDKEDKKFFKQLVDFEKEHLTSLQKSYSAIFDKS</sequence>
<protein>
    <recommendedName>
        <fullName evidence="1">Rubrerythrin diiron-binding domain-containing protein</fullName>
    </recommendedName>
</protein>
<reference evidence="2 3" key="1">
    <citation type="journal article" date="2016" name="Nat. Commun.">
        <title>Thousands of microbial genomes shed light on interconnected biogeochemical processes in an aquifer system.</title>
        <authorList>
            <person name="Anantharaman K."/>
            <person name="Brown C.T."/>
            <person name="Hug L.A."/>
            <person name="Sharon I."/>
            <person name="Castelle C.J."/>
            <person name="Probst A.J."/>
            <person name="Thomas B.C."/>
            <person name="Singh A."/>
            <person name="Wilkins M.J."/>
            <person name="Karaoz U."/>
            <person name="Brodie E.L."/>
            <person name="Williams K.H."/>
            <person name="Hubbard S.S."/>
            <person name="Banfield J.F."/>
        </authorList>
    </citation>
    <scope>NUCLEOTIDE SEQUENCE [LARGE SCALE GENOMIC DNA]</scope>
</reference>
<organism evidence="2 3">
    <name type="scientific">Candidatus Schekmanbacteria bacterium RBG_16_38_10</name>
    <dbReference type="NCBI Taxonomy" id="1817879"/>
    <lineage>
        <taxon>Bacteria</taxon>
        <taxon>Candidatus Schekmaniibacteriota</taxon>
    </lineage>
</organism>
<accession>A0A1F7RZV0</accession>
<dbReference type="InterPro" id="IPR012347">
    <property type="entry name" value="Ferritin-like"/>
</dbReference>
<dbReference type="EMBL" id="MGDE01000083">
    <property type="protein sequence ID" value="OGL46578.1"/>
    <property type="molecule type" value="Genomic_DNA"/>
</dbReference>
<evidence type="ECO:0000259" key="1">
    <source>
        <dbReference type="Pfam" id="PF02915"/>
    </source>
</evidence>
<dbReference type="CDD" id="cd01045">
    <property type="entry name" value="Ferritin_like_AB"/>
    <property type="match status" value="1"/>
</dbReference>
<dbReference type="Pfam" id="PF02915">
    <property type="entry name" value="Rubrerythrin"/>
    <property type="match status" value="1"/>
</dbReference>
<proteinExistence type="predicted"/>
<dbReference type="InterPro" id="IPR009078">
    <property type="entry name" value="Ferritin-like_SF"/>
</dbReference>
<evidence type="ECO:0000313" key="2">
    <source>
        <dbReference type="EMBL" id="OGL46578.1"/>
    </source>
</evidence>
<evidence type="ECO:0000313" key="3">
    <source>
        <dbReference type="Proteomes" id="UP000178797"/>
    </source>
</evidence>
<gene>
    <name evidence="2" type="ORF">A2W05_06120</name>
</gene>
<dbReference type="InterPro" id="IPR003251">
    <property type="entry name" value="Rr_diiron-bd_dom"/>
</dbReference>
<feature type="domain" description="Rubrerythrin diiron-binding" evidence="1">
    <location>
        <begin position="11"/>
        <end position="145"/>
    </location>
</feature>
<dbReference type="PANTHER" id="PTHR33531">
    <property type="entry name" value="RUBRERYTHRIN SUBFAMILY"/>
    <property type="match status" value="1"/>
</dbReference>
<dbReference type="Proteomes" id="UP000178797">
    <property type="component" value="Unassembled WGS sequence"/>
</dbReference>
<name>A0A1F7RZV0_9BACT</name>
<dbReference type="GO" id="GO:0046872">
    <property type="term" value="F:metal ion binding"/>
    <property type="evidence" value="ECO:0007669"/>
    <property type="project" value="InterPro"/>
</dbReference>